<organism evidence="7 8">
    <name type="scientific">Aphanomyces euteiches</name>
    <dbReference type="NCBI Taxonomy" id="100861"/>
    <lineage>
        <taxon>Eukaryota</taxon>
        <taxon>Sar</taxon>
        <taxon>Stramenopiles</taxon>
        <taxon>Oomycota</taxon>
        <taxon>Saprolegniomycetes</taxon>
        <taxon>Saprolegniales</taxon>
        <taxon>Verrucalvaceae</taxon>
        <taxon>Aphanomyces</taxon>
    </lineage>
</organism>
<evidence type="ECO:0000259" key="5">
    <source>
        <dbReference type="PROSITE" id="PS50011"/>
    </source>
</evidence>
<keyword evidence="4" id="KW-0812">Transmembrane</keyword>
<feature type="transmembrane region" description="Helical" evidence="4">
    <location>
        <begin position="195"/>
        <end position="211"/>
    </location>
</feature>
<evidence type="ECO:0008006" key="9">
    <source>
        <dbReference type="Google" id="ProtNLM"/>
    </source>
</evidence>
<protein>
    <recommendedName>
        <fullName evidence="9">Protein kinase domain-containing protein</fullName>
    </recommendedName>
</protein>
<feature type="domain" description="Protein kinase" evidence="5">
    <location>
        <begin position="297"/>
        <end position="557"/>
    </location>
</feature>
<evidence type="ECO:0000256" key="1">
    <source>
        <dbReference type="ARBA" id="ARBA00022741"/>
    </source>
</evidence>
<comment type="caution">
    <text evidence="7">The sequence shown here is derived from an EMBL/GenBank/DDBJ whole genome shotgun (WGS) entry which is preliminary data.</text>
</comment>
<dbReference type="InterPro" id="IPR000719">
    <property type="entry name" value="Prot_kinase_dom"/>
</dbReference>
<dbReference type="PROSITE" id="PS50011">
    <property type="entry name" value="PROTEIN_KINASE_DOM"/>
    <property type="match status" value="1"/>
</dbReference>
<dbReference type="SUPFAM" id="SSF56112">
    <property type="entry name" value="Protein kinase-like (PK-like)"/>
    <property type="match status" value="1"/>
</dbReference>
<dbReference type="AlphaFoldDB" id="A0A6G0XTJ9"/>
<reference evidence="7 8" key="1">
    <citation type="submission" date="2019-07" db="EMBL/GenBank/DDBJ databases">
        <title>Genomics analysis of Aphanomyces spp. identifies a new class of oomycete effector associated with host adaptation.</title>
        <authorList>
            <person name="Gaulin E."/>
        </authorList>
    </citation>
    <scope>NUCLEOTIDE SEQUENCE [LARGE SCALE GENOMIC DNA]</scope>
    <source>
        <strain evidence="7 8">ATCC 201684</strain>
    </source>
</reference>
<dbReference type="Pfam" id="PF00069">
    <property type="entry name" value="Pkinase"/>
    <property type="match status" value="1"/>
</dbReference>
<feature type="transmembrane region" description="Helical" evidence="4">
    <location>
        <begin position="102"/>
        <end position="119"/>
    </location>
</feature>
<dbReference type="PROSITE" id="PS50186">
    <property type="entry name" value="DEP"/>
    <property type="match status" value="1"/>
</dbReference>
<evidence type="ECO:0000256" key="4">
    <source>
        <dbReference type="SAM" id="Phobius"/>
    </source>
</evidence>
<evidence type="ECO:0000256" key="2">
    <source>
        <dbReference type="ARBA" id="ARBA00022840"/>
    </source>
</evidence>
<dbReference type="PROSITE" id="PS00107">
    <property type="entry name" value="PROTEIN_KINASE_ATP"/>
    <property type="match status" value="1"/>
</dbReference>
<evidence type="ECO:0000313" key="7">
    <source>
        <dbReference type="EMBL" id="KAF0743766.1"/>
    </source>
</evidence>
<dbReference type="SMART" id="SM00220">
    <property type="entry name" value="S_TKc"/>
    <property type="match status" value="1"/>
</dbReference>
<dbReference type="InterPro" id="IPR011009">
    <property type="entry name" value="Kinase-like_dom_sf"/>
</dbReference>
<feature type="transmembrane region" description="Helical" evidence="4">
    <location>
        <begin position="20"/>
        <end position="42"/>
    </location>
</feature>
<dbReference type="InterPro" id="IPR008271">
    <property type="entry name" value="Ser/Thr_kinase_AS"/>
</dbReference>
<dbReference type="PROSITE" id="PS00108">
    <property type="entry name" value="PROTEIN_KINASE_ST"/>
    <property type="match status" value="1"/>
</dbReference>
<feature type="transmembrane region" description="Helical" evidence="4">
    <location>
        <begin position="223"/>
        <end position="243"/>
    </location>
</feature>
<dbReference type="Gene3D" id="3.30.200.20">
    <property type="entry name" value="Phosphorylase Kinase, domain 1"/>
    <property type="match status" value="1"/>
</dbReference>
<dbReference type="PANTHER" id="PTHR44329">
    <property type="entry name" value="SERINE/THREONINE-PROTEIN KINASE TNNI3K-RELATED"/>
    <property type="match status" value="1"/>
</dbReference>
<feature type="transmembrane region" description="Helical" evidence="4">
    <location>
        <begin position="131"/>
        <end position="154"/>
    </location>
</feature>
<feature type="transmembrane region" description="Helical" evidence="4">
    <location>
        <begin position="160"/>
        <end position="183"/>
    </location>
</feature>
<evidence type="ECO:0000256" key="3">
    <source>
        <dbReference type="PROSITE-ProRule" id="PRU10141"/>
    </source>
</evidence>
<keyword evidence="8" id="KW-1185">Reference proteome</keyword>
<keyword evidence="4" id="KW-0472">Membrane</keyword>
<evidence type="ECO:0000313" key="8">
    <source>
        <dbReference type="Proteomes" id="UP000481153"/>
    </source>
</evidence>
<dbReference type="EMBL" id="VJMJ01000012">
    <property type="protein sequence ID" value="KAF0743766.1"/>
    <property type="molecule type" value="Genomic_DNA"/>
</dbReference>
<gene>
    <name evidence="7" type="ORF">Ae201684_001419</name>
</gene>
<feature type="domain" description="DEP" evidence="6">
    <location>
        <begin position="584"/>
        <end position="635"/>
    </location>
</feature>
<evidence type="ECO:0000259" key="6">
    <source>
        <dbReference type="PROSITE" id="PS50186"/>
    </source>
</evidence>
<keyword evidence="2 3" id="KW-0067">ATP-binding</keyword>
<dbReference type="Proteomes" id="UP000481153">
    <property type="component" value="Unassembled WGS sequence"/>
</dbReference>
<keyword evidence="1 3" id="KW-0547">Nucleotide-binding</keyword>
<dbReference type="GO" id="GO:0004674">
    <property type="term" value="F:protein serine/threonine kinase activity"/>
    <property type="evidence" value="ECO:0007669"/>
    <property type="project" value="TreeGrafter"/>
</dbReference>
<feature type="transmembrane region" description="Helical" evidence="4">
    <location>
        <begin position="68"/>
        <end position="87"/>
    </location>
</feature>
<keyword evidence="4" id="KW-1133">Transmembrane helix</keyword>
<sequence>MTTPPSTMSLPDPQRAVCALPVAFTVQFGTTCIITAALIWYLRRQRTTASRGSARAARKVVLPAFEPMLWILGFISFAFFIFFALAMSLEWTVWYDNVWREAVLQGQLFSVLFIGIFLHQKTVSAAAIVRSVLLALVIAVLAVLVCAVLKTMVAADAVPLVQYIMSTVIRGCVCLLFVHMIIWPMDRATPRAIRKFGSFVLVYLAILFAAQQVHYKHSHSSEAFTSAACICMCFAPFFIWRLLVADTMYWRGLGQRAIGIVDQNTIPCQPIQEVMSSKGLHLLLELHRHDLVDFAHLEFDAQIGRGASAVVYQGTLHSNEPVAIKVYTPAEISEATVAEFSQEAAVWSALDHPNITSFYGLCVSPPTICLVSELCQTTLADHIRKKRSLLAQLCLLIDAARAVAYLHSFSPPLLHRDIKPSNFLLDSSNVLKLSDFGESRVAAHPLDMRRSMTVRGTVEYMAPEVIDGKQGHATYNTRADVYSLAITMWDVLHPGSTKFPSDPKNHMHLFELVLDGARPPIRSDLPEALQDLLNQAWHPEPQERISAKCIAEQLELLLDEFCFGIAQTIVSSRSQSTERSGIAGTDIINELILQRVAGDQQEAIRVGNALIDSGYLHEVKHSAPFSANHRYIFDSPTNSNRLSTTSAISSTPSNDPTGTTRCRCRQYAQGIKRRRRRNSLVRTFKKKRNLDDNLLTAELLNNRDFAEEAMATITV</sequence>
<dbReference type="InterPro" id="IPR000591">
    <property type="entry name" value="DEP_dom"/>
</dbReference>
<name>A0A6G0XTJ9_9STRA</name>
<dbReference type="VEuPathDB" id="FungiDB:AeMF1_013060"/>
<accession>A0A6G0XTJ9</accession>
<proteinExistence type="predicted"/>
<dbReference type="GO" id="GO:0005524">
    <property type="term" value="F:ATP binding"/>
    <property type="evidence" value="ECO:0007669"/>
    <property type="project" value="UniProtKB-UniRule"/>
</dbReference>
<dbReference type="InterPro" id="IPR051681">
    <property type="entry name" value="Ser/Thr_Kinases-Pseudokinases"/>
</dbReference>
<feature type="binding site" evidence="3">
    <location>
        <position position="325"/>
    </location>
    <ligand>
        <name>ATP</name>
        <dbReference type="ChEBI" id="CHEBI:30616"/>
    </ligand>
</feature>
<dbReference type="Gene3D" id="1.10.510.10">
    <property type="entry name" value="Transferase(Phosphotransferase) domain 1"/>
    <property type="match status" value="1"/>
</dbReference>
<dbReference type="InterPro" id="IPR017441">
    <property type="entry name" value="Protein_kinase_ATP_BS"/>
</dbReference>
<dbReference type="GO" id="GO:0035556">
    <property type="term" value="P:intracellular signal transduction"/>
    <property type="evidence" value="ECO:0007669"/>
    <property type="project" value="InterPro"/>
</dbReference>
<dbReference type="Gene3D" id="1.10.10.10">
    <property type="entry name" value="Winged helix-like DNA-binding domain superfamily/Winged helix DNA-binding domain"/>
    <property type="match status" value="1"/>
</dbReference>
<dbReference type="InterPro" id="IPR036388">
    <property type="entry name" value="WH-like_DNA-bd_sf"/>
</dbReference>